<evidence type="ECO:0000256" key="1">
    <source>
        <dbReference type="SAM" id="Phobius"/>
    </source>
</evidence>
<keyword evidence="1" id="KW-0472">Membrane</keyword>
<protein>
    <submittedName>
        <fullName evidence="2">Uncharacterized protein</fullName>
    </submittedName>
</protein>
<accession>A0A1R4HIQ4</accession>
<evidence type="ECO:0000313" key="3">
    <source>
        <dbReference type="Proteomes" id="UP000195442"/>
    </source>
</evidence>
<dbReference type="RefSeq" id="WP_179210317.1">
    <property type="nucleotide sequence ID" value="NZ_FUKJ01000436.1"/>
</dbReference>
<keyword evidence="3" id="KW-1185">Reference proteome</keyword>
<organism evidence="2 3">
    <name type="scientific">Crenothrix polyspora</name>
    <dbReference type="NCBI Taxonomy" id="360316"/>
    <lineage>
        <taxon>Bacteria</taxon>
        <taxon>Pseudomonadati</taxon>
        <taxon>Pseudomonadota</taxon>
        <taxon>Gammaproteobacteria</taxon>
        <taxon>Methylococcales</taxon>
        <taxon>Crenotrichaceae</taxon>
        <taxon>Crenothrix</taxon>
    </lineage>
</organism>
<keyword evidence="1" id="KW-1133">Transmembrane helix</keyword>
<evidence type="ECO:0000313" key="2">
    <source>
        <dbReference type="EMBL" id="SJM95760.1"/>
    </source>
</evidence>
<sequence length="49" mass="5750">MIRVHMHDQVRNRVENIMPETRVVNWNEILQNITMLGILGVFFIFGLPG</sequence>
<dbReference type="EMBL" id="FUKJ01000436">
    <property type="protein sequence ID" value="SJM95760.1"/>
    <property type="molecule type" value="Genomic_DNA"/>
</dbReference>
<reference evidence="3" key="1">
    <citation type="submission" date="2017-02" db="EMBL/GenBank/DDBJ databases">
        <authorList>
            <person name="Daims H."/>
        </authorList>
    </citation>
    <scope>NUCLEOTIDE SEQUENCE [LARGE SCALE GENOMIC DNA]</scope>
</reference>
<proteinExistence type="predicted"/>
<feature type="transmembrane region" description="Helical" evidence="1">
    <location>
        <begin position="29"/>
        <end position="47"/>
    </location>
</feature>
<dbReference type="AlphaFoldDB" id="A0A1R4HIQ4"/>
<gene>
    <name evidence="2" type="ORF">CRENPOLYSF2_700008</name>
</gene>
<keyword evidence="1" id="KW-0812">Transmembrane</keyword>
<name>A0A1R4HIQ4_9GAMM</name>
<dbReference type="Proteomes" id="UP000195442">
    <property type="component" value="Unassembled WGS sequence"/>
</dbReference>